<proteinExistence type="predicted"/>
<reference evidence="2" key="2">
    <citation type="journal article" date="2015" name="Fish Shellfish Immunol.">
        <title>Early steps in the European eel (Anguilla anguilla)-Vibrio vulnificus interaction in the gills: Role of the RtxA13 toxin.</title>
        <authorList>
            <person name="Callol A."/>
            <person name="Pajuelo D."/>
            <person name="Ebbesson L."/>
            <person name="Teles M."/>
            <person name="MacKenzie S."/>
            <person name="Amaro C."/>
        </authorList>
    </citation>
    <scope>NUCLEOTIDE SEQUENCE</scope>
</reference>
<sequence length="23" mass="2653">MFADVAVFLAHAVFLNVAYYFFP</sequence>
<keyword evidence="1" id="KW-1133">Transmembrane helix</keyword>
<protein>
    <submittedName>
        <fullName evidence="2">Uncharacterized protein</fullName>
    </submittedName>
</protein>
<organism evidence="2">
    <name type="scientific">Anguilla anguilla</name>
    <name type="common">European freshwater eel</name>
    <name type="synonym">Muraena anguilla</name>
    <dbReference type="NCBI Taxonomy" id="7936"/>
    <lineage>
        <taxon>Eukaryota</taxon>
        <taxon>Metazoa</taxon>
        <taxon>Chordata</taxon>
        <taxon>Craniata</taxon>
        <taxon>Vertebrata</taxon>
        <taxon>Euteleostomi</taxon>
        <taxon>Actinopterygii</taxon>
        <taxon>Neopterygii</taxon>
        <taxon>Teleostei</taxon>
        <taxon>Anguilliformes</taxon>
        <taxon>Anguillidae</taxon>
        <taxon>Anguilla</taxon>
    </lineage>
</organism>
<keyword evidence="1" id="KW-0472">Membrane</keyword>
<dbReference type="EMBL" id="GBXM01027281">
    <property type="protein sequence ID" value="JAH81296.1"/>
    <property type="molecule type" value="Transcribed_RNA"/>
</dbReference>
<dbReference type="AlphaFoldDB" id="A0A0E9VTA8"/>
<name>A0A0E9VTA8_ANGAN</name>
<reference evidence="2" key="1">
    <citation type="submission" date="2014-11" db="EMBL/GenBank/DDBJ databases">
        <authorList>
            <person name="Amaro Gonzalez C."/>
        </authorList>
    </citation>
    <scope>NUCLEOTIDE SEQUENCE</scope>
</reference>
<accession>A0A0E9VTA8</accession>
<evidence type="ECO:0000313" key="2">
    <source>
        <dbReference type="EMBL" id="JAH81296.1"/>
    </source>
</evidence>
<feature type="transmembrane region" description="Helical" evidence="1">
    <location>
        <begin position="6"/>
        <end position="22"/>
    </location>
</feature>
<evidence type="ECO:0000256" key="1">
    <source>
        <dbReference type="SAM" id="Phobius"/>
    </source>
</evidence>
<keyword evidence="1" id="KW-0812">Transmembrane</keyword>